<dbReference type="Pfam" id="PF00931">
    <property type="entry name" value="NB-ARC"/>
    <property type="match status" value="1"/>
</dbReference>
<evidence type="ECO:0000259" key="1">
    <source>
        <dbReference type="Pfam" id="PF00931"/>
    </source>
</evidence>
<organism evidence="2 3">
    <name type="scientific">Dendrobium chrysotoxum</name>
    <name type="common">Orchid</name>
    <dbReference type="NCBI Taxonomy" id="161865"/>
    <lineage>
        <taxon>Eukaryota</taxon>
        <taxon>Viridiplantae</taxon>
        <taxon>Streptophyta</taxon>
        <taxon>Embryophyta</taxon>
        <taxon>Tracheophyta</taxon>
        <taxon>Spermatophyta</taxon>
        <taxon>Magnoliopsida</taxon>
        <taxon>Liliopsida</taxon>
        <taxon>Asparagales</taxon>
        <taxon>Orchidaceae</taxon>
        <taxon>Epidendroideae</taxon>
        <taxon>Malaxideae</taxon>
        <taxon>Dendrobiinae</taxon>
        <taxon>Dendrobium</taxon>
    </lineage>
</organism>
<dbReference type="Proteomes" id="UP000775213">
    <property type="component" value="Unassembled WGS sequence"/>
</dbReference>
<dbReference type="AlphaFoldDB" id="A0AAV7FZ34"/>
<dbReference type="Gene3D" id="3.40.50.300">
    <property type="entry name" value="P-loop containing nucleotide triphosphate hydrolases"/>
    <property type="match status" value="1"/>
</dbReference>
<dbReference type="EMBL" id="JAGFBR010000019">
    <property type="protein sequence ID" value="KAH0449076.1"/>
    <property type="molecule type" value="Genomic_DNA"/>
</dbReference>
<dbReference type="PANTHER" id="PTHR36766">
    <property type="entry name" value="PLANT BROAD-SPECTRUM MILDEW RESISTANCE PROTEIN RPW8"/>
    <property type="match status" value="1"/>
</dbReference>
<dbReference type="PANTHER" id="PTHR36766:SF70">
    <property type="entry name" value="DISEASE RESISTANCE PROTEIN RGA4"/>
    <property type="match status" value="1"/>
</dbReference>
<reference evidence="2 3" key="1">
    <citation type="journal article" date="2021" name="Hortic Res">
        <title>Chromosome-scale assembly of the Dendrobium chrysotoxum genome enhances the understanding of orchid evolution.</title>
        <authorList>
            <person name="Zhang Y."/>
            <person name="Zhang G.Q."/>
            <person name="Zhang D."/>
            <person name="Liu X.D."/>
            <person name="Xu X.Y."/>
            <person name="Sun W.H."/>
            <person name="Yu X."/>
            <person name="Zhu X."/>
            <person name="Wang Z.W."/>
            <person name="Zhao X."/>
            <person name="Zhong W.Y."/>
            <person name="Chen H."/>
            <person name="Yin W.L."/>
            <person name="Huang T."/>
            <person name="Niu S.C."/>
            <person name="Liu Z.J."/>
        </authorList>
    </citation>
    <scope>NUCLEOTIDE SEQUENCE [LARGE SCALE GENOMIC DNA]</scope>
    <source>
        <strain evidence="2">Lindl</strain>
    </source>
</reference>
<dbReference type="InterPro" id="IPR027417">
    <property type="entry name" value="P-loop_NTPase"/>
</dbReference>
<dbReference type="Gene3D" id="1.10.8.430">
    <property type="entry name" value="Helical domain of apoptotic protease-activating factors"/>
    <property type="match status" value="1"/>
</dbReference>
<keyword evidence="3" id="KW-1185">Reference proteome</keyword>
<protein>
    <recommendedName>
        <fullName evidence="1">NB-ARC domain-containing protein</fullName>
    </recommendedName>
</protein>
<accession>A0AAV7FZ34</accession>
<feature type="domain" description="NB-ARC" evidence="1">
    <location>
        <begin position="87"/>
        <end position="188"/>
    </location>
</feature>
<dbReference type="InterPro" id="IPR002182">
    <property type="entry name" value="NB-ARC"/>
</dbReference>
<sequence>MAWWSYRPSFHPEAHQRCLSLLLPPSSIEMLISPFTSKPSRDATLSLLNFLECITPMTLFLRALLQELCTNKIRGPKICWNLLKKEKPNLNSLDALQRKLKEEVMSKRFLLVLEGIWGEEEERHNSKWENVLTPPSCGCLGSKILVTTRMDSASLVIAKVIKKKKETLTLQGIDEDECLQHFNTHAFADVKNLDYHKKLRFITGQIAKKHSGSPLAVKVMGGILNSNLDEMYWRKVLYCDTGIIKLGQNDIMPVFRFSYVGLA</sequence>
<dbReference type="GO" id="GO:0043531">
    <property type="term" value="F:ADP binding"/>
    <property type="evidence" value="ECO:0007669"/>
    <property type="project" value="InterPro"/>
</dbReference>
<comment type="caution">
    <text evidence="2">The sequence shown here is derived from an EMBL/GenBank/DDBJ whole genome shotgun (WGS) entry which is preliminary data.</text>
</comment>
<name>A0AAV7FZ34_DENCH</name>
<evidence type="ECO:0000313" key="3">
    <source>
        <dbReference type="Proteomes" id="UP000775213"/>
    </source>
</evidence>
<gene>
    <name evidence="2" type="ORF">IEQ34_022876</name>
</gene>
<dbReference type="SUPFAM" id="SSF52540">
    <property type="entry name" value="P-loop containing nucleoside triphosphate hydrolases"/>
    <property type="match status" value="1"/>
</dbReference>
<dbReference type="InterPro" id="IPR042197">
    <property type="entry name" value="Apaf_helical"/>
</dbReference>
<evidence type="ECO:0000313" key="2">
    <source>
        <dbReference type="EMBL" id="KAH0449076.1"/>
    </source>
</evidence>
<proteinExistence type="predicted"/>